<sequence>MNCFDCMTAHSRTVAVSYGSATAVGVCSVCGVGVCEQHARVGHQRVETHSMGNPSSTELPGRCVFCSVCAPADTASALAAPAGHAVRVTS</sequence>
<evidence type="ECO:0000313" key="3">
    <source>
        <dbReference type="Proteomes" id="UP001157091"/>
    </source>
</evidence>
<proteinExistence type="predicted"/>
<dbReference type="RefSeq" id="WP_284292052.1">
    <property type="nucleotide sequence ID" value="NZ_BSUK01000001.1"/>
</dbReference>
<keyword evidence="3" id="KW-1185">Reference proteome</keyword>
<dbReference type="PROSITE" id="PS00028">
    <property type="entry name" value="ZINC_FINGER_C2H2_1"/>
    <property type="match status" value="1"/>
</dbReference>
<comment type="caution">
    <text evidence="2">The sequence shown here is derived from an EMBL/GenBank/DDBJ whole genome shotgun (WGS) entry which is preliminary data.</text>
</comment>
<dbReference type="InterPro" id="IPR013087">
    <property type="entry name" value="Znf_C2H2_type"/>
</dbReference>
<accession>A0ABQ6HWT0</accession>
<dbReference type="Proteomes" id="UP001157091">
    <property type="component" value="Unassembled WGS sequence"/>
</dbReference>
<dbReference type="EMBL" id="BSUK01000001">
    <property type="protein sequence ID" value="GMA22931.1"/>
    <property type="molecule type" value="Genomic_DNA"/>
</dbReference>
<evidence type="ECO:0000259" key="1">
    <source>
        <dbReference type="PROSITE" id="PS00028"/>
    </source>
</evidence>
<protein>
    <recommendedName>
        <fullName evidence="1">C2H2-type domain-containing protein</fullName>
    </recommendedName>
</protein>
<reference evidence="3" key="1">
    <citation type="journal article" date="2019" name="Int. J. Syst. Evol. Microbiol.">
        <title>The Global Catalogue of Microorganisms (GCM) 10K type strain sequencing project: providing services to taxonomists for standard genome sequencing and annotation.</title>
        <authorList>
            <consortium name="The Broad Institute Genomics Platform"/>
            <consortium name="The Broad Institute Genome Sequencing Center for Infectious Disease"/>
            <person name="Wu L."/>
            <person name="Ma J."/>
        </authorList>
    </citation>
    <scope>NUCLEOTIDE SEQUENCE [LARGE SCALE GENOMIC DNA]</scope>
    <source>
        <strain evidence="3">NBRC 106348</strain>
    </source>
</reference>
<feature type="domain" description="C2H2-type" evidence="1">
    <location>
        <begin position="27"/>
        <end position="49"/>
    </location>
</feature>
<evidence type="ECO:0000313" key="2">
    <source>
        <dbReference type="EMBL" id="GMA22931.1"/>
    </source>
</evidence>
<name>A0ABQ6HWT0_9MICO</name>
<gene>
    <name evidence="2" type="ORF">GCM10025864_06900</name>
</gene>
<organism evidence="2 3">
    <name type="scientific">Luteimicrobium album</name>
    <dbReference type="NCBI Taxonomy" id="1054550"/>
    <lineage>
        <taxon>Bacteria</taxon>
        <taxon>Bacillati</taxon>
        <taxon>Actinomycetota</taxon>
        <taxon>Actinomycetes</taxon>
        <taxon>Micrococcales</taxon>
        <taxon>Luteimicrobium</taxon>
    </lineage>
</organism>